<organism evidence="1 2">
    <name type="scientific">Citrobacter phage Moon</name>
    <dbReference type="NCBI Taxonomy" id="1540095"/>
    <lineage>
        <taxon>Viruses</taxon>
        <taxon>Duplodnaviria</taxon>
        <taxon>Heunggongvirae</taxon>
        <taxon>Uroviricota</taxon>
        <taxon>Caudoviricetes</taxon>
        <taxon>Pantevenvirales</taxon>
        <taxon>Straboviridae</taxon>
        <taxon>Tevenvirinae</taxon>
        <taxon>Moonvirus</taxon>
        <taxon>Moonvirus moon</taxon>
    </lineage>
</organism>
<dbReference type="EMBL" id="KM236240">
    <property type="protein sequence ID" value="AIX12188.1"/>
    <property type="molecule type" value="Genomic_DNA"/>
</dbReference>
<reference evidence="1 2" key="1">
    <citation type="journal article" date="2015" name="Genome Announc.">
        <title>Complete Genome Sequence of Citrobacter freundii Myophage Moon.</title>
        <authorList>
            <person name="Edwards G.B."/>
            <person name="Luna A.J."/>
            <person name="Hernandez A.C."/>
            <person name="Kuty Everett G.F."/>
        </authorList>
    </citation>
    <scope>NUCLEOTIDE SEQUENCE [LARGE SCALE GENOMIC DNA]</scope>
</reference>
<protein>
    <submittedName>
        <fullName evidence="1">Uncharacterized protein</fullName>
    </submittedName>
</protein>
<dbReference type="Proteomes" id="UP000030323">
    <property type="component" value="Segment"/>
</dbReference>
<dbReference type="RefSeq" id="YP_009146650.1">
    <property type="nucleotide sequence ID" value="NC_027331.1"/>
</dbReference>
<dbReference type="GeneID" id="24721816"/>
<evidence type="ECO:0000313" key="1">
    <source>
        <dbReference type="EMBL" id="AIX12188.1"/>
    </source>
</evidence>
<gene>
    <name evidence="1" type="ORF">CPT_Moon217</name>
</gene>
<dbReference type="InterPro" id="IPR056962">
    <property type="entry name" value="Phage_blade"/>
</dbReference>
<evidence type="ECO:0000313" key="2">
    <source>
        <dbReference type="Proteomes" id="UP000030323"/>
    </source>
</evidence>
<dbReference type="Pfam" id="PF24647">
    <property type="entry name" value="Phage_blade"/>
    <property type="match status" value="1"/>
</dbReference>
<keyword evidence="2" id="KW-1185">Reference proteome</keyword>
<proteinExistence type="predicted"/>
<accession>A0A0A0YTQ0</accession>
<sequence>MSYKILLEVTVMSSTGHVAVSTEQLDFYSWDNANMYYEAVEVYEETPDIKVWRQVTKLY</sequence>
<name>A0A0A0YTQ0_9CAUD</name>
<dbReference type="KEGG" id="vg:24721816"/>